<reference evidence="3 4" key="1">
    <citation type="submission" date="2022-04" db="EMBL/GenBank/DDBJ databases">
        <title>Roseobacter sp. WL0113 is a bacterium isolated from neritic sediment.</title>
        <authorList>
            <person name="Wang L."/>
            <person name="He W."/>
            <person name="Zhang D.-F."/>
        </authorList>
    </citation>
    <scope>NUCLEOTIDE SEQUENCE [LARGE SCALE GENOMIC DNA]</scope>
    <source>
        <strain evidence="3 4">WL0113</strain>
    </source>
</reference>
<dbReference type="PROSITE" id="PS50405">
    <property type="entry name" value="GST_CTER"/>
    <property type="match status" value="1"/>
</dbReference>
<dbReference type="Gene3D" id="3.40.30.10">
    <property type="entry name" value="Glutaredoxin"/>
    <property type="match status" value="1"/>
</dbReference>
<dbReference type="InterPro" id="IPR004045">
    <property type="entry name" value="Glutathione_S-Trfase_N"/>
</dbReference>
<evidence type="ECO:0000313" key="4">
    <source>
        <dbReference type="Proteomes" id="UP001208690"/>
    </source>
</evidence>
<organism evidence="3 4">
    <name type="scientific">Roseobacter sinensis</name>
    <dbReference type="NCBI Taxonomy" id="2931391"/>
    <lineage>
        <taxon>Bacteria</taxon>
        <taxon>Pseudomonadati</taxon>
        <taxon>Pseudomonadota</taxon>
        <taxon>Alphaproteobacteria</taxon>
        <taxon>Rhodobacterales</taxon>
        <taxon>Roseobacteraceae</taxon>
        <taxon>Roseobacter</taxon>
    </lineage>
</organism>
<dbReference type="InterPro" id="IPR036282">
    <property type="entry name" value="Glutathione-S-Trfase_C_sf"/>
</dbReference>
<dbReference type="Pfam" id="PF13410">
    <property type="entry name" value="GST_C_2"/>
    <property type="match status" value="1"/>
</dbReference>
<dbReference type="Pfam" id="PF13409">
    <property type="entry name" value="GST_N_2"/>
    <property type="match status" value="1"/>
</dbReference>
<accession>A0ABT3BG35</accession>
<dbReference type="RefSeq" id="WP_263844866.1">
    <property type="nucleotide sequence ID" value="NZ_JALIEB010000009.1"/>
</dbReference>
<dbReference type="SFLD" id="SFLDG00358">
    <property type="entry name" value="Main_(cytGST)"/>
    <property type="match status" value="1"/>
</dbReference>
<sequence length="210" mass="23423">MTKLYACLGSGNCFKPWLAMHQLEIPFELVLIDVLKGEQKSPEYLSISPLGVVPHLVTETGHGIGESNAMLWYLAEYSHLMPATREGRAEALQWMYFEQSKLEPFISPARFFTTILPEQREARADDIKAWQAAADTGLSRLDAHLEHRDFMLSSGYSVADIATFGYVHVLEEAGLSMADYPAVARWVEAVSQTEGFRPLSDLGRARSQAA</sequence>
<proteinExistence type="predicted"/>
<name>A0ABT3BG35_9RHOB</name>
<dbReference type="InterPro" id="IPR010987">
    <property type="entry name" value="Glutathione-S-Trfase_C-like"/>
</dbReference>
<dbReference type="SUPFAM" id="SSF52833">
    <property type="entry name" value="Thioredoxin-like"/>
    <property type="match status" value="1"/>
</dbReference>
<dbReference type="InterPro" id="IPR040079">
    <property type="entry name" value="Glutathione_S-Trfase"/>
</dbReference>
<dbReference type="Proteomes" id="UP001208690">
    <property type="component" value="Unassembled WGS sequence"/>
</dbReference>
<dbReference type="InterPro" id="IPR036249">
    <property type="entry name" value="Thioredoxin-like_sf"/>
</dbReference>
<dbReference type="Gene3D" id="1.20.1050.10">
    <property type="match status" value="1"/>
</dbReference>
<evidence type="ECO:0000259" key="2">
    <source>
        <dbReference type="PROSITE" id="PS50405"/>
    </source>
</evidence>
<dbReference type="PANTHER" id="PTHR44051:SF2">
    <property type="entry name" value="HYPOTHETICAL GLUTATHIONE S-TRANSFERASE LIKE PROTEIN"/>
    <property type="match status" value="1"/>
</dbReference>
<keyword evidence="4" id="KW-1185">Reference proteome</keyword>
<dbReference type="EMBL" id="JALIEB010000009">
    <property type="protein sequence ID" value="MCV3272546.1"/>
    <property type="molecule type" value="Genomic_DNA"/>
</dbReference>
<comment type="caution">
    <text evidence="3">The sequence shown here is derived from an EMBL/GenBank/DDBJ whole genome shotgun (WGS) entry which is preliminary data.</text>
</comment>
<feature type="domain" description="GST N-terminal" evidence="1">
    <location>
        <begin position="1"/>
        <end position="82"/>
    </location>
</feature>
<evidence type="ECO:0000313" key="3">
    <source>
        <dbReference type="EMBL" id="MCV3272546.1"/>
    </source>
</evidence>
<feature type="domain" description="GST C-terminal" evidence="2">
    <location>
        <begin position="84"/>
        <end position="210"/>
    </location>
</feature>
<protein>
    <submittedName>
        <fullName evidence="3">Glutathione S-transferase family protein</fullName>
    </submittedName>
</protein>
<evidence type="ECO:0000259" key="1">
    <source>
        <dbReference type="PROSITE" id="PS50404"/>
    </source>
</evidence>
<dbReference type="SUPFAM" id="SSF47616">
    <property type="entry name" value="GST C-terminal domain-like"/>
    <property type="match status" value="1"/>
</dbReference>
<dbReference type="PANTHER" id="PTHR44051">
    <property type="entry name" value="GLUTATHIONE S-TRANSFERASE-RELATED"/>
    <property type="match status" value="1"/>
</dbReference>
<gene>
    <name evidence="3" type="ORF">MUB52_13995</name>
</gene>
<dbReference type="SFLD" id="SFLDS00019">
    <property type="entry name" value="Glutathione_Transferase_(cytos"/>
    <property type="match status" value="1"/>
</dbReference>
<dbReference type="PROSITE" id="PS50404">
    <property type="entry name" value="GST_NTER"/>
    <property type="match status" value="1"/>
</dbReference>